<sequence>MKYKKCISVLVLFLLGMNNTFASDDDRYFQAYSQIIGSKPDSEEELTALVSDSDVLSEQSSLASVYITLLQSMLDHPTGFEEYKLAPKDHLKDIKRSHPALYFRHNILSAYNLAIQESGV</sequence>
<protein>
    <submittedName>
        <fullName evidence="2">Uncharacterized protein</fullName>
    </submittedName>
</protein>
<evidence type="ECO:0000256" key="1">
    <source>
        <dbReference type="SAM" id="SignalP"/>
    </source>
</evidence>
<evidence type="ECO:0000313" key="2">
    <source>
        <dbReference type="EMBL" id="AFT76313.1"/>
    </source>
</evidence>
<proteinExistence type="predicted"/>
<reference evidence="3" key="1">
    <citation type="journal article" date="2012" name="Sci. Rep.">
        <title>Genomes of surface isolates of Alteromonas macleodii: the life of a widespread marine opportunistic copiotroph.</title>
        <authorList>
            <person name="Lopez-Perez M."/>
            <person name="Gonzaga A."/>
            <person name="Martin-Cuadrado A.B."/>
            <person name="Onyshchenko O."/>
            <person name="Ghavidel A."/>
            <person name="Ghai R."/>
            <person name="Rodriguez-Valera F."/>
        </authorList>
    </citation>
    <scope>NUCLEOTIDE SEQUENCE [LARGE SCALE GENOMIC DNA]</scope>
    <source>
        <strain evidence="3">English Channel 673</strain>
    </source>
</reference>
<name>A0AB33A3D7_ALTME</name>
<feature type="signal peptide" evidence="1">
    <location>
        <begin position="1"/>
        <end position="22"/>
    </location>
</feature>
<gene>
    <name evidence="2" type="ordered locus">AMEC673_18185</name>
</gene>
<dbReference type="KEGG" id="amg:AMEC673_18185"/>
<dbReference type="RefSeq" id="WP_014977682.1">
    <property type="nucleotide sequence ID" value="NC_018678.1"/>
</dbReference>
<organism evidence="2 3">
    <name type="scientific">Alteromonas macleodii (strain English Channel 673)</name>
    <dbReference type="NCBI Taxonomy" id="1004788"/>
    <lineage>
        <taxon>Bacteria</taxon>
        <taxon>Pseudomonadati</taxon>
        <taxon>Pseudomonadota</taxon>
        <taxon>Gammaproteobacteria</taxon>
        <taxon>Alteromonadales</taxon>
        <taxon>Alteromonadaceae</taxon>
        <taxon>Alteromonas/Salinimonas group</taxon>
        <taxon>Alteromonas</taxon>
    </lineage>
</organism>
<dbReference type="AlphaFoldDB" id="A0AB33A3D7"/>
<evidence type="ECO:0000313" key="3">
    <source>
        <dbReference type="Proteomes" id="UP000006296"/>
    </source>
</evidence>
<dbReference type="Proteomes" id="UP000006296">
    <property type="component" value="Chromosome"/>
</dbReference>
<dbReference type="EMBL" id="CP003844">
    <property type="protein sequence ID" value="AFT76313.1"/>
    <property type="molecule type" value="Genomic_DNA"/>
</dbReference>
<keyword evidence="1" id="KW-0732">Signal</keyword>
<accession>A0AB33A3D7</accession>
<feature type="chain" id="PRO_5044186279" evidence="1">
    <location>
        <begin position="23"/>
        <end position="120"/>
    </location>
</feature>